<evidence type="ECO:0000256" key="1">
    <source>
        <dbReference type="SAM" id="MobiDB-lite"/>
    </source>
</evidence>
<reference evidence="2 3" key="1">
    <citation type="submission" date="2024-05" db="EMBL/GenBank/DDBJ databases">
        <authorList>
            <person name="Wallberg A."/>
        </authorList>
    </citation>
    <scope>NUCLEOTIDE SEQUENCE [LARGE SCALE GENOMIC DNA]</scope>
</reference>
<gene>
    <name evidence="2" type="ORF">MNOR_LOCUS11221</name>
</gene>
<evidence type="ECO:0000313" key="2">
    <source>
        <dbReference type="EMBL" id="CAL4080248.1"/>
    </source>
</evidence>
<evidence type="ECO:0000313" key="3">
    <source>
        <dbReference type="Proteomes" id="UP001497623"/>
    </source>
</evidence>
<comment type="caution">
    <text evidence="2">The sequence shown here is derived from an EMBL/GenBank/DDBJ whole genome shotgun (WGS) entry which is preliminary data.</text>
</comment>
<dbReference type="AlphaFoldDB" id="A0AAV2QEF8"/>
<accession>A0AAV2QEF8</accession>
<name>A0AAV2QEF8_MEGNR</name>
<dbReference type="Proteomes" id="UP001497623">
    <property type="component" value="Unassembled WGS sequence"/>
</dbReference>
<proteinExistence type="predicted"/>
<feature type="compositionally biased region" description="Acidic residues" evidence="1">
    <location>
        <begin position="439"/>
        <end position="454"/>
    </location>
</feature>
<dbReference type="EMBL" id="CAXKWB010005860">
    <property type="protein sequence ID" value="CAL4080248.1"/>
    <property type="molecule type" value="Genomic_DNA"/>
</dbReference>
<protein>
    <submittedName>
        <fullName evidence="2">Uncharacterized protein</fullName>
    </submittedName>
</protein>
<organism evidence="2 3">
    <name type="scientific">Meganyctiphanes norvegica</name>
    <name type="common">Northern krill</name>
    <name type="synonym">Thysanopoda norvegica</name>
    <dbReference type="NCBI Taxonomy" id="48144"/>
    <lineage>
        <taxon>Eukaryota</taxon>
        <taxon>Metazoa</taxon>
        <taxon>Ecdysozoa</taxon>
        <taxon>Arthropoda</taxon>
        <taxon>Crustacea</taxon>
        <taxon>Multicrustacea</taxon>
        <taxon>Malacostraca</taxon>
        <taxon>Eumalacostraca</taxon>
        <taxon>Eucarida</taxon>
        <taxon>Euphausiacea</taxon>
        <taxon>Euphausiidae</taxon>
        <taxon>Meganyctiphanes</taxon>
    </lineage>
</organism>
<keyword evidence="3" id="KW-1185">Reference proteome</keyword>
<feature type="region of interest" description="Disordered" evidence="1">
    <location>
        <begin position="403"/>
        <end position="468"/>
    </location>
</feature>
<sequence>MNSYKTVKTVLRKHLEEWERDPTDFISRYHDQVHETLFNWIADLKTPPKRIIHLLDSYLSGLDGFSNSWFKNMVAITCLDGLAKRRPKVFVGQWEKVAWVITKYTTSLRNVCGIIFIFQEPNMSTLKWILEFGSPILCPNPCLRLELFGAMRCLVNFARKSEYPYDWESFRESVICTICEVHNEYQSLTVEQLPMFTACDLKDLTLSNGIGLKDPFLWTLTESKRIEIIACLVKVTGMFALLEKERHQRDPERTYTALKDSKLKDSLYRACLCFCGLLPEYFKADPDTELNSFMSSFDNIVSKNPLLHKYMVDALNAITNANLALPEDEDRHLNMSVTDKREYMNFLFFKNKDKLLPMHQHLREIHGGFSPAALNRLRYVYDIFENSRLSAFALNFSMSGTYDSDEEHNSYASDEEHNSCDSDEEHNSYGSEEDRNNDDSEEENSYLSSEDENDDHSSEDGENECVLQ</sequence>